<reference evidence="3" key="1">
    <citation type="journal article" date="2021" name="Microbiol. Resour. Announc.">
        <title>LGAAP: Leishmaniinae Genome Assembly and Annotation Pipeline.</title>
        <authorList>
            <person name="Almutairi H."/>
            <person name="Urbaniak M.D."/>
            <person name="Bates M.D."/>
            <person name="Jariyapan N."/>
            <person name="Kwakye-Nuako G."/>
            <person name="Thomaz-Soccol V."/>
            <person name="Al-Salem W.S."/>
            <person name="Dillon R.J."/>
            <person name="Bates P.A."/>
            <person name="Gatherer D."/>
        </authorList>
    </citation>
    <scope>NUCLEOTIDE SEQUENCE [LARGE SCALE GENOMIC DNA]</scope>
</reference>
<keyword evidence="3" id="KW-1185">Reference proteome</keyword>
<evidence type="ECO:0000256" key="1">
    <source>
        <dbReference type="SAM" id="MobiDB-lite"/>
    </source>
</evidence>
<proteinExistence type="predicted"/>
<dbReference type="SMR" id="A0A836GI14"/>
<sequence length="377" mass="40647">METLKGIARRTTQSLREMVSRAEVTPEEMRLTEVMAKVRVMETKGEVICEKVIQAARLMGELGTTLREIGEEYKGVPDLPKESRELADDVFEVGVKLLETSQEHQKGLKDNGFELLRSFSKQCAQLREVEEARRHHQLEYDFFKSKVEYLRTSPQKDFTRLPRNEQILENWRVELWRATERSKAMCSQLFVAGRQAIDRSVLTTIQVLHSFVEIASTGFSQTFQGVRLPTYPSAPILPPAALPPAPTPTSAPGYRPSLVPGYDALAPSTPYAYSGHTTSGVVAGGIIAGTPGAQDPVPGAGYASAPPAWSASPSGSVAAPQPALPVPGPSAPYGGASSYAATPGVVDSSTVGYQPPLVDIRNSADNGSAAYQPPAVP</sequence>
<dbReference type="EMBL" id="JAFEUZ010000030">
    <property type="protein sequence ID" value="KAG5472554.1"/>
    <property type="molecule type" value="Genomic_DNA"/>
</dbReference>
<organism evidence="2 3">
    <name type="scientific">Leishmania martiniquensis</name>
    <dbReference type="NCBI Taxonomy" id="1580590"/>
    <lineage>
        <taxon>Eukaryota</taxon>
        <taxon>Discoba</taxon>
        <taxon>Euglenozoa</taxon>
        <taxon>Kinetoplastea</taxon>
        <taxon>Metakinetoplastina</taxon>
        <taxon>Trypanosomatida</taxon>
        <taxon>Trypanosomatidae</taxon>
        <taxon>Leishmaniinae</taxon>
        <taxon>Leishmania</taxon>
    </lineage>
</organism>
<dbReference type="Gene3D" id="1.20.1270.60">
    <property type="entry name" value="Arfaptin homology (AH) domain/BAR domain"/>
    <property type="match status" value="1"/>
</dbReference>
<accession>A0A836GI14</accession>
<dbReference type="Proteomes" id="UP000673552">
    <property type="component" value="Unassembled WGS sequence"/>
</dbReference>
<feature type="region of interest" description="Disordered" evidence="1">
    <location>
        <begin position="298"/>
        <end position="377"/>
    </location>
</feature>
<feature type="compositionally biased region" description="Low complexity" evidence="1">
    <location>
        <begin position="298"/>
        <end position="321"/>
    </location>
</feature>
<dbReference type="RefSeq" id="XP_067176854.1">
    <property type="nucleotide sequence ID" value="XM_067321486.1"/>
</dbReference>
<dbReference type="GeneID" id="92513998"/>
<protein>
    <recommendedName>
        <fullName evidence="4">BAR domain-containing protein</fullName>
    </recommendedName>
</protein>
<dbReference type="AlphaFoldDB" id="A0A836GI14"/>
<evidence type="ECO:0000313" key="2">
    <source>
        <dbReference type="EMBL" id="KAG5472554.1"/>
    </source>
</evidence>
<dbReference type="SUPFAM" id="SSF103657">
    <property type="entry name" value="BAR/IMD domain-like"/>
    <property type="match status" value="1"/>
</dbReference>
<reference evidence="3" key="2">
    <citation type="journal article" date="2021" name="Sci. Data">
        <title>Chromosome-scale genome sequencing, assembly and annotation of six genomes from subfamily Leishmaniinae.</title>
        <authorList>
            <person name="Almutairi H."/>
            <person name="Urbaniak M.D."/>
            <person name="Bates M.D."/>
            <person name="Jariyapan N."/>
            <person name="Kwakye-Nuako G."/>
            <person name="Thomaz Soccol V."/>
            <person name="Al-Salem W.S."/>
            <person name="Dillon R.J."/>
            <person name="Bates P.A."/>
            <person name="Gatherer D."/>
        </authorList>
    </citation>
    <scope>NUCLEOTIDE SEQUENCE [LARGE SCALE GENOMIC DNA]</scope>
</reference>
<evidence type="ECO:0008006" key="4">
    <source>
        <dbReference type="Google" id="ProtNLM"/>
    </source>
</evidence>
<feature type="compositionally biased region" description="Low complexity" evidence="1">
    <location>
        <begin position="331"/>
        <end position="341"/>
    </location>
</feature>
<name>A0A836GI14_9TRYP</name>
<gene>
    <name evidence="2" type="ORF">LSCM1_03958</name>
</gene>
<dbReference type="OrthoDB" id="278603at2759"/>
<dbReference type="InterPro" id="IPR027267">
    <property type="entry name" value="AH/BAR_dom_sf"/>
</dbReference>
<dbReference type="KEGG" id="lmat:92513998"/>
<evidence type="ECO:0000313" key="3">
    <source>
        <dbReference type="Proteomes" id="UP000673552"/>
    </source>
</evidence>
<comment type="caution">
    <text evidence="2">The sequence shown here is derived from an EMBL/GenBank/DDBJ whole genome shotgun (WGS) entry which is preliminary data.</text>
</comment>